<feature type="chain" id="PRO_5040745998" evidence="1">
    <location>
        <begin position="24"/>
        <end position="128"/>
    </location>
</feature>
<dbReference type="AlphaFoldDB" id="A0A9W4D1D1"/>
<name>A0A9W4D1D1_BLUGR</name>
<proteinExistence type="predicted"/>
<dbReference type="Proteomes" id="UP000683417">
    <property type="component" value="Unassembled WGS sequence"/>
</dbReference>
<keyword evidence="1" id="KW-0732">Signal</keyword>
<evidence type="ECO:0000313" key="3">
    <source>
        <dbReference type="Proteomes" id="UP000683417"/>
    </source>
</evidence>
<evidence type="ECO:0000256" key="1">
    <source>
        <dbReference type="SAM" id="SignalP"/>
    </source>
</evidence>
<accession>A0A9W4D1D1</accession>
<feature type="signal peptide" evidence="1">
    <location>
        <begin position="1"/>
        <end position="23"/>
    </location>
</feature>
<gene>
    <name evidence="2" type="ORF">BGTH12_LOCUS4183</name>
</gene>
<sequence>MHSNRLISCLGIWLISIIAVVQCFTNYNCGNGVEITATEALRVHGQAMSYLADVAANIRPAIKVPYRGTIKNLPTPTYFWHIKSLANHQGEVVVNYFMLTSSTGEFLMIISTGWMKEIGEDDTWCPGT</sequence>
<protein>
    <submittedName>
        <fullName evidence="2">BgTH12-05414</fullName>
    </submittedName>
</protein>
<comment type="caution">
    <text evidence="2">The sequence shown here is derived from an EMBL/GenBank/DDBJ whole genome shotgun (WGS) entry which is preliminary data.</text>
</comment>
<reference evidence="2" key="1">
    <citation type="submission" date="2020-10" db="EMBL/GenBank/DDBJ databases">
        <authorList>
            <person name="Muller C M."/>
        </authorList>
    </citation>
    <scope>NUCLEOTIDE SEQUENCE</scope>
    <source>
        <strain evidence="2">THUN-12</strain>
    </source>
</reference>
<evidence type="ECO:0000313" key="2">
    <source>
        <dbReference type="EMBL" id="CAD6502825.1"/>
    </source>
</evidence>
<organism evidence="2 3">
    <name type="scientific">Blumeria graminis f. sp. triticale</name>
    <dbReference type="NCBI Taxonomy" id="1689686"/>
    <lineage>
        <taxon>Eukaryota</taxon>
        <taxon>Fungi</taxon>
        <taxon>Dikarya</taxon>
        <taxon>Ascomycota</taxon>
        <taxon>Pezizomycotina</taxon>
        <taxon>Leotiomycetes</taxon>
        <taxon>Erysiphales</taxon>
        <taxon>Erysiphaceae</taxon>
        <taxon>Blumeria</taxon>
    </lineage>
</organism>
<dbReference type="EMBL" id="CAJHIT010000006">
    <property type="protein sequence ID" value="CAD6502825.1"/>
    <property type="molecule type" value="Genomic_DNA"/>
</dbReference>